<keyword evidence="5" id="KW-1185">Reference proteome</keyword>
<dbReference type="OrthoDB" id="6775559at2759"/>
<evidence type="ECO:0000259" key="3">
    <source>
        <dbReference type="PROSITE" id="PS50158"/>
    </source>
</evidence>
<evidence type="ECO:0000256" key="1">
    <source>
        <dbReference type="PROSITE-ProRule" id="PRU00047"/>
    </source>
</evidence>
<organism evidence="4 5">
    <name type="scientific">Araneus ventricosus</name>
    <name type="common">Orbweaver spider</name>
    <name type="synonym">Epeira ventricosa</name>
    <dbReference type="NCBI Taxonomy" id="182803"/>
    <lineage>
        <taxon>Eukaryota</taxon>
        <taxon>Metazoa</taxon>
        <taxon>Ecdysozoa</taxon>
        <taxon>Arthropoda</taxon>
        <taxon>Chelicerata</taxon>
        <taxon>Arachnida</taxon>
        <taxon>Araneae</taxon>
        <taxon>Araneomorphae</taxon>
        <taxon>Entelegynae</taxon>
        <taxon>Araneoidea</taxon>
        <taxon>Araneidae</taxon>
        <taxon>Araneus</taxon>
    </lineage>
</organism>
<feature type="region of interest" description="Disordered" evidence="2">
    <location>
        <begin position="180"/>
        <end position="203"/>
    </location>
</feature>
<keyword evidence="1" id="KW-0863">Zinc-finger</keyword>
<feature type="region of interest" description="Disordered" evidence="2">
    <location>
        <begin position="50"/>
        <end position="80"/>
    </location>
</feature>
<dbReference type="Proteomes" id="UP000499080">
    <property type="component" value="Unassembled WGS sequence"/>
</dbReference>
<protein>
    <recommendedName>
        <fullName evidence="3">CCHC-type domain-containing protein</fullName>
    </recommendedName>
</protein>
<feature type="region of interest" description="Disordered" evidence="2">
    <location>
        <begin position="146"/>
        <end position="167"/>
    </location>
</feature>
<dbReference type="AlphaFoldDB" id="A0A4Y2VZH6"/>
<dbReference type="EMBL" id="BGPR01052826">
    <property type="protein sequence ID" value="GBO29664.1"/>
    <property type="molecule type" value="Genomic_DNA"/>
</dbReference>
<evidence type="ECO:0000256" key="2">
    <source>
        <dbReference type="SAM" id="MobiDB-lite"/>
    </source>
</evidence>
<comment type="caution">
    <text evidence="4">The sequence shown here is derived from an EMBL/GenBank/DDBJ whole genome shotgun (WGS) entry which is preliminary data.</text>
</comment>
<keyword evidence="1" id="KW-0479">Metal-binding</keyword>
<feature type="region of interest" description="Disordered" evidence="2">
    <location>
        <begin position="335"/>
        <end position="377"/>
    </location>
</feature>
<feature type="domain" description="CCHC-type" evidence="3">
    <location>
        <begin position="536"/>
        <end position="550"/>
    </location>
</feature>
<name>A0A4Y2VZH6_ARAVE</name>
<feature type="compositionally biased region" description="Polar residues" evidence="2">
    <location>
        <begin position="55"/>
        <end position="65"/>
    </location>
</feature>
<gene>
    <name evidence="4" type="ORF">AVEN_43788_1</name>
</gene>
<proteinExistence type="predicted"/>
<dbReference type="InterPro" id="IPR001878">
    <property type="entry name" value="Znf_CCHC"/>
</dbReference>
<feature type="compositionally biased region" description="Polar residues" evidence="2">
    <location>
        <begin position="340"/>
        <end position="349"/>
    </location>
</feature>
<evidence type="ECO:0000313" key="4">
    <source>
        <dbReference type="EMBL" id="GBO29664.1"/>
    </source>
</evidence>
<dbReference type="GO" id="GO:0008270">
    <property type="term" value="F:zinc ion binding"/>
    <property type="evidence" value="ECO:0007669"/>
    <property type="project" value="UniProtKB-KW"/>
</dbReference>
<dbReference type="PROSITE" id="PS50158">
    <property type="entry name" value="ZF_CCHC"/>
    <property type="match status" value="1"/>
</dbReference>
<keyword evidence="1" id="KW-0862">Zinc</keyword>
<dbReference type="GO" id="GO:0003676">
    <property type="term" value="F:nucleic acid binding"/>
    <property type="evidence" value="ECO:0007669"/>
    <property type="project" value="InterPro"/>
</dbReference>
<evidence type="ECO:0000313" key="5">
    <source>
        <dbReference type="Proteomes" id="UP000499080"/>
    </source>
</evidence>
<sequence>MPKRGRGKHDWRNPREAVVNGKLGCFAPNGSFFEYEEEYQPPHLRRYPQRHKNQSLDNSQPSRTSNTDHRSSSTIPQNSQQIRQLNILESSPPIQKDPTIVKTNSPVISRINKIPPLEPDLERAIAAIISRSPRQNKLPVEELSNTLVSPKSKPEEQRNPMSPIFQTAPTKQSFQVAVAKSNPTKSSPVLSRRSSRTPSPIHFSTSISLESSREKSAPNVFRYLNTETSEIEEALAEWSPQPQQETQQVELENLFSKFQNSQAYLSIKTASLPLGNQTGLNTDEIPNKDCSLEQLIQKLRTLISSNSPNLAEAHSLLDHMEATVYANKLTEVAIHPSPPKTSSKVQFPNNHKAPLQSESSPSKQRVDHPPQQKMSARLPSIIIRHSDPSSQEELSSILVDALPAPRARISDLKQTRNKDLLVTFNSDQDKSSFGEEIRELHQIKEKIILTEPSKRNPSAIVFNIPKGFTETSVQQGLRQIFPQDLKVKFIFKGRDPDVQNWVFEVPAQHFHLLKDSLRVPINWTPFKISQFIHYKRCNNCQSFGHLSRDCFFSAPNCAYCGGHHESSLCNAERPSCINCYHHNIRFGTLMQLNHSSRDRSCPCLQIVKENYLKSIDYTQW</sequence>
<feature type="compositionally biased region" description="Polar residues" evidence="2">
    <location>
        <begin position="180"/>
        <end position="189"/>
    </location>
</feature>
<reference evidence="4 5" key="1">
    <citation type="journal article" date="2019" name="Sci. Rep.">
        <title>Orb-weaving spider Araneus ventricosus genome elucidates the spidroin gene catalogue.</title>
        <authorList>
            <person name="Kono N."/>
            <person name="Nakamura H."/>
            <person name="Ohtoshi R."/>
            <person name="Moran D.A.P."/>
            <person name="Shinohara A."/>
            <person name="Yoshida Y."/>
            <person name="Fujiwara M."/>
            <person name="Mori M."/>
            <person name="Tomita M."/>
            <person name="Arakawa K."/>
        </authorList>
    </citation>
    <scope>NUCLEOTIDE SEQUENCE [LARGE SCALE GENOMIC DNA]</scope>
</reference>
<accession>A0A4Y2VZH6</accession>